<evidence type="ECO:0000313" key="1">
    <source>
        <dbReference type="EMBL" id="KAI9906829.1"/>
    </source>
</evidence>
<name>A0ACC0VLL7_9STRA</name>
<accession>A0ACC0VLL7</accession>
<gene>
    <name evidence="1" type="ORF">PsorP6_003746</name>
</gene>
<proteinExistence type="predicted"/>
<organism evidence="1 2">
    <name type="scientific">Peronosclerospora sorghi</name>
    <dbReference type="NCBI Taxonomy" id="230839"/>
    <lineage>
        <taxon>Eukaryota</taxon>
        <taxon>Sar</taxon>
        <taxon>Stramenopiles</taxon>
        <taxon>Oomycota</taxon>
        <taxon>Peronosporomycetes</taxon>
        <taxon>Peronosporales</taxon>
        <taxon>Peronosporaceae</taxon>
        <taxon>Peronosclerospora</taxon>
    </lineage>
</organism>
<dbReference type="EMBL" id="CM047587">
    <property type="protein sequence ID" value="KAI9906829.1"/>
    <property type="molecule type" value="Genomic_DNA"/>
</dbReference>
<comment type="caution">
    <text evidence="1">The sequence shown here is derived from an EMBL/GenBank/DDBJ whole genome shotgun (WGS) entry which is preliminary data.</text>
</comment>
<dbReference type="Proteomes" id="UP001163321">
    <property type="component" value="Chromosome 8"/>
</dbReference>
<keyword evidence="2" id="KW-1185">Reference proteome</keyword>
<evidence type="ECO:0000313" key="2">
    <source>
        <dbReference type="Proteomes" id="UP001163321"/>
    </source>
</evidence>
<sequence length="205" mass="22716">MLTLYKAEKKVAARKAAAHPTASVAIALSSTKPKDVSKTSGPTRRDPSRSIDRYEDDNDTVTSHDDEDGDRHGQSLEEGSSCDRDPPHSKRGPVHRNEREDGQAQASRRTPDDNDDNGPSFCAPLVPFTPCVAIFFNCFLLAQIDGVSIVLILLWMLLAVAVYFGYSRHYSLASQHTQYHQLEQNEGTRARTPDTVRVDDSSGRM</sequence>
<reference evidence="1 2" key="1">
    <citation type="journal article" date="2022" name="bioRxiv">
        <title>The genome of the oomycete Peronosclerospora sorghi, a cosmopolitan pathogen of maize and sorghum, is inflated with dispersed pseudogenes.</title>
        <authorList>
            <person name="Fletcher K."/>
            <person name="Martin F."/>
            <person name="Isakeit T."/>
            <person name="Cavanaugh K."/>
            <person name="Magill C."/>
            <person name="Michelmore R."/>
        </authorList>
    </citation>
    <scope>NUCLEOTIDE SEQUENCE [LARGE SCALE GENOMIC DNA]</scope>
    <source>
        <strain evidence="1">P6</strain>
    </source>
</reference>
<protein>
    <submittedName>
        <fullName evidence="1">Uncharacterized protein</fullName>
    </submittedName>
</protein>